<organism evidence="14 15">
    <name type="scientific">Lyngbya aestuarii BL J</name>
    <dbReference type="NCBI Taxonomy" id="1348334"/>
    <lineage>
        <taxon>Bacteria</taxon>
        <taxon>Bacillati</taxon>
        <taxon>Cyanobacteriota</taxon>
        <taxon>Cyanophyceae</taxon>
        <taxon>Oscillatoriophycideae</taxon>
        <taxon>Oscillatoriales</taxon>
        <taxon>Microcoleaceae</taxon>
        <taxon>Lyngbya</taxon>
    </lineage>
</organism>
<dbReference type="InterPro" id="IPR050092">
    <property type="entry name" value="RNase_H"/>
</dbReference>
<dbReference type="EMBL" id="AUZM01000003">
    <property type="protein sequence ID" value="ERT09531.1"/>
    <property type="molecule type" value="Genomic_DNA"/>
</dbReference>
<keyword evidence="7 11" id="KW-0479">Metal-binding</keyword>
<comment type="caution">
    <text evidence="14">The sequence shown here is derived from an EMBL/GenBank/DDBJ whole genome shotgun (WGS) entry which is preliminary data.</text>
</comment>
<feature type="binding site" evidence="11">
    <location>
        <position position="225"/>
    </location>
    <ligand>
        <name>Mg(2+)</name>
        <dbReference type="ChEBI" id="CHEBI:18420"/>
        <label>2</label>
    </ligand>
</feature>
<dbReference type="PATRIC" id="fig|1348334.3.peg.563"/>
<evidence type="ECO:0000256" key="3">
    <source>
        <dbReference type="ARBA" id="ARBA00005300"/>
    </source>
</evidence>
<dbReference type="InterPro" id="IPR036397">
    <property type="entry name" value="RNaseH_sf"/>
</dbReference>
<dbReference type="RefSeq" id="WP_023064411.1">
    <property type="nucleotide sequence ID" value="NZ_AUZM01000003.1"/>
</dbReference>
<evidence type="ECO:0000256" key="5">
    <source>
        <dbReference type="ARBA" id="ARBA00012180"/>
    </source>
</evidence>
<evidence type="ECO:0000256" key="8">
    <source>
        <dbReference type="ARBA" id="ARBA00022759"/>
    </source>
</evidence>
<keyword evidence="10 11" id="KW-0460">Magnesium</keyword>
<comment type="subcellular location">
    <subcellularLocation>
        <location evidence="11">Cytoplasm</location>
    </subcellularLocation>
</comment>
<dbReference type="SUPFAM" id="SSF53098">
    <property type="entry name" value="Ribonuclease H-like"/>
    <property type="match status" value="1"/>
</dbReference>
<dbReference type="Pfam" id="PF00075">
    <property type="entry name" value="RNase_H"/>
    <property type="match status" value="1"/>
</dbReference>
<evidence type="ECO:0000256" key="7">
    <source>
        <dbReference type="ARBA" id="ARBA00022723"/>
    </source>
</evidence>
<gene>
    <name evidence="11" type="primary">rnhA</name>
    <name evidence="14" type="ORF">M595_0575</name>
</gene>
<feature type="domain" description="RNase H type-1" evidence="13">
    <location>
        <begin position="91"/>
        <end position="233"/>
    </location>
</feature>
<sequence length="254" mass="28789">MSQLNGMTDHGLSEPVHQSSPIETAEFLAEIEATPPEYRSNLLKMMRLFRESVTPNLTVSPKTKPQPKPTKTLVSDRLVQEIQNTSENSSELQEVMLYTDGACQGNPGPGGYGIVLIRGDHREELSGGFQFTTNNRMEMMAAIVGLEVLEKKSKVTLYSDSKYVVDAIEKGWAERWQTNGWKRNKKELAMNPDLWEQLLKLCSQHQVKFVWVKGHAGNRENECCDRLAVQACQQQNLLQDLGYENPEMQQISLF</sequence>
<evidence type="ECO:0000256" key="6">
    <source>
        <dbReference type="ARBA" id="ARBA00022722"/>
    </source>
</evidence>
<dbReference type="Proteomes" id="UP000017127">
    <property type="component" value="Unassembled WGS sequence"/>
</dbReference>
<comment type="cofactor">
    <cofactor evidence="11">
        <name>Mg(2+)</name>
        <dbReference type="ChEBI" id="CHEBI:18420"/>
    </cofactor>
    <text evidence="11">Binds 1 Mg(2+) ion per subunit. May bind a second metal ion at a regulatory site, or after substrate binding.</text>
</comment>
<evidence type="ECO:0000259" key="13">
    <source>
        <dbReference type="PROSITE" id="PS50879"/>
    </source>
</evidence>
<dbReference type="GO" id="GO:0043137">
    <property type="term" value="P:DNA replication, removal of RNA primer"/>
    <property type="evidence" value="ECO:0007669"/>
    <property type="project" value="TreeGrafter"/>
</dbReference>
<evidence type="ECO:0000256" key="9">
    <source>
        <dbReference type="ARBA" id="ARBA00022801"/>
    </source>
</evidence>
<evidence type="ECO:0000256" key="1">
    <source>
        <dbReference type="ARBA" id="ARBA00000077"/>
    </source>
</evidence>
<dbReference type="InterPro" id="IPR012337">
    <property type="entry name" value="RNaseH-like_sf"/>
</dbReference>
<evidence type="ECO:0000313" key="14">
    <source>
        <dbReference type="EMBL" id="ERT09531.1"/>
    </source>
</evidence>
<comment type="function">
    <text evidence="2 11">Endonuclease that specifically degrades the RNA of RNA-DNA hybrids.</text>
</comment>
<feature type="region of interest" description="Disordered" evidence="12">
    <location>
        <begin position="1"/>
        <end position="20"/>
    </location>
</feature>
<dbReference type="InterPro" id="IPR002156">
    <property type="entry name" value="RNaseH_domain"/>
</dbReference>
<dbReference type="HAMAP" id="MF_00042">
    <property type="entry name" value="RNase_H"/>
    <property type="match status" value="1"/>
</dbReference>
<feature type="binding site" evidence="11">
    <location>
        <position position="160"/>
    </location>
    <ligand>
        <name>Mg(2+)</name>
        <dbReference type="ChEBI" id="CHEBI:18420"/>
        <label>1</label>
    </ligand>
</feature>
<dbReference type="PROSITE" id="PS50879">
    <property type="entry name" value="RNASE_H_1"/>
    <property type="match status" value="1"/>
</dbReference>
<dbReference type="Gene3D" id="3.30.420.10">
    <property type="entry name" value="Ribonuclease H-like superfamily/Ribonuclease H"/>
    <property type="match status" value="1"/>
</dbReference>
<dbReference type="GO" id="GO:0005737">
    <property type="term" value="C:cytoplasm"/>
    <property type="evidence" value="ECO:0007669"/>
    <property type="project" value="UniProtKB-SubCell"/>
</dbReference>
<accession>U7QSY8</accession>
<feature type="binding site" evidence="11">
    <location>
        <position position="100"/>
    </location>
    <ligand>
        <name>Mg(2+)</name>
        <dbReference type="ChEBI" id="CHEBI:18420"/>
        <label>1</label>
    </ligand>
</feature>
<dbReference type="GO" id="GO:0004523">
    <property type="term" value="F:RNA-DNA hybrid ribonuclease activity"/>
    <property type="evidence" value="ECO:0007669"/>
    <property type="project" value="UniProtKB-UniRule"/>
</dbReference>
<evidence type="ECO:0000256" key="4">
    <source>
        <dbReference type="ARBA" id="ARBA00011245"/>
    </source>
</evidence>
<evidence type="ECO:0000313" key="15">
    <source>
        <dbReference type="Proteomes" id="UP000017127"/>
    </source>
</evidence>
<dbReference type="PANTHER" id="PTHR10642:SF26">
    <property type="entry name" value="RIBONUCLEASE H1"/>
    <property type="match status" value="1"/>
</dbReference>
<dbReference type="GO" id="GO:0000287">
    <property type="term" value="F:magnesium ion binding"/>
    <property type="evidence" value="ECO:0007669"/>
    <property type="project" value="UniProtKB-UniRule"/>
</dbReference>
<dbReference type="InterPro" id="IPR022892">
    <property type="entry name" value="RNaseHI"/>
</dbReference>
<comment type="subunit">
    <text evidence="4 11">Monomer.</text>
</comment>
<comment type="similarity">
    <text evidence="3 11">Belongs to the RNase H family.</text>
</comment>
<evidence type="ECO:0000256" key="10">
    <source>
        <dbReference type="ARBA" id="ARBA00022842"/>
    </source>
</evidence>
<dbReference type="GO" id="GO:0003676">
    <property type="term" value="F:nucleic acid binding"/>
    <property type="evidence" value="ECO:0007669"/>
    <property type="project" value="InterPro"/>
</dbReference>
<feature type="binding site" evidence="11">
    <location>
        <position position="138"/>
    </location>
    <ligand>
        <name>Mg(2+)</name>
        <dbReference type="ChEBI" id="CHEBI:18420"/>
        <label>1</label>
    </ligand>
</feature>
<keyword evidence="11" id="KW-0963">Cytoplasm</keyword>
<evidence type="ECO:0000256" key="11">
    <source>
        <dbReference type="HAMAP-Rule" id="MF_00042"/>
    </source>
</evidence>
<dbReference type="PANTHER" id="PTHR10642">
    <property type="entry name" value="RIBONUCLEASE H1"/>
    <property type="match status" value="1"/>
</dbReference>
<keyword evidence="9 11" id="KW-0378">Hydrolase</keyword>
<dbReference type="EC" id="3.1.26.4" evidence="5 11"/>
<keyword evidence="15" id="KW-1185">Reference proteome</keyword>
<keyword evidence="8 11" id="KW-0255">Endonuclease</keyword>
<keyword evidence="6 11" id="KW-0540">Nuclease</keyword>
<dbReference type="NCBIfam" id="NF001236">
    <property type="entry name" value="PRK00203.1"/>
    <property type="match status" value="1"/>
</dbReference>
<protein>
    <recommendedName>
        <fullName evidence="5 11">Ribonuclease H</fullName>
        <shortName evidence="11">RNase H</shortName>
        <ecNumber evidence="5 11">3.1.26.4</ecNumber>
    </recommendedName>
</protein>
<proteinExistence type="inferred from homology"/>
<name>U7QSY8_9CYAN</name>
<reference evidence="14 15" key="1">
    <citation type="journal article" date="2013" name="Front. Microbiol.">
        <title>Comparative genomic analyses of the cyanobacterium, Lyngbya aestuarii BL J, a powerful hydrogen producer.</title>
        <authorList>
            <person name="Kothari A."/>
            <person name="Vaughn M."/>
            <person name="Garcia-Pichel F."/>
        </authorList>
    </citation>
    <scope>NUCLEOTIDE SEQUENCE [LARGE SCALE GENOMIC DNA]</scope>
    <source>
        <strain evidence="14 15">BL J</strain>
    </source>
</reference>
<dbReference type="AlphaFoldDB" id="U7QSY8"/>
<feature type="binding site" evidence="11">
    <location>
        <position position="100"/>
    </location>
    <ligand>
        <name>Mg(2+)</name>
        <dbReference type="ChEBI" id="CHEBI:18420"/>
        <label>2</label>
    </ligand>
</feature>
<evidence type="ECO:0000256" key="2">
    <source>
        <dbReference type="ARBA" id="ARBA00004065"/>
    </source>
</evidence>
<dbReference type="CDD" id="cd09278">
    <property type="entry name" value="RNase_HI_prokaryote_like"/>
    <property type="match status" value="1"/>
</dbReference>
<evidence type="ECO:0000256" key="12">
    <source>
        <dbReference type="SAM" id="MobiDB-lite"/>
    </source>
</evidence>
<dbReference type="FunFam" id="3.30.420.10:FF:000089">
    <property type="entry name" value="Ribonuclease H"/>
    <property type="match status" value="1"/>
</dbReference>
<comment type="catalytic activity">
    <reaction evidence="1 11">
        <text>Endonucleolytic cleavage to 5'-phosphomonoester.</text>
        <dbReference type="EC" id="3.1.26.4"/>
    </reaction>
</comment>